<name>A0AAE1A2H1_9GAST</name>
<proteinExistence type="predicted"/>
<protein>
    <recommendedName>
        <fullName evidence="3">Reverse transcriptase</fullName>
    </recommendedName>
</protein>
<dbReference type="EMBL" id="JAWDGP010002766">
    <property type="protein sequence ID" value="KAK3780034.1"/>
    <property type="molecule type" value="Genomic_DNA"/>
</dbReference>
<accession>A0AAE1A2H1</accession>
<dbReference type="PANTHER" id="PTHR47027:SF25">
    <property type="entry name" value="REVERSE TRANSCRIPTASE DOMAIN-CONTAINING PROTEIN"/>
    <property type="match status" value="1"/>
</dbReference>
<sequence length="96" mass="10520">MQEKTSIVAENSRRLGLNIHRGKSKILKINSASTAPILLEDVALEEVESFTYLGSIVDKKGGADADVRVRIGKARAAFKQLKKCVESLKADEKHKA</sequence>
<reference evidence="1" key="1">
    <citation type="journal article" date="2023" name="G3 (Bethesda)">
        <title>A reference genome for the long-term kleptoplast-retaining sea slug Elysia crispata morphotype clarki.</title>
        <authorList>
            <person name="Eastman K.E."/>
            <person name="Pendleton A.L."/>
            <person name="Shaikh M.A."/>
            <person name="Suttiyut T."/>
            <person name="Ogas R."/>
            <person name="Tomko P."/>
            <person name="Gavelis G."/>
            <person name="Widhalm J.R."/>
            <person name="Wisecaver J.H."/>
        </authorList>
    </citation>
    <scope>NUCLEOTIDE SEQUENCE</scope>
    <source>
        <strain evidence="1">ECLA1</strain>
    </source>
</reference>
<dbReference type="AlphaFoldDB" id="A0AAE1A2H1"/>
<comment type="caution">
    <text evidence="1">The sequence shown here is derived from an EMBL/GenBank/DDBJ whole genome shotgun (WGS) entry which is preliminary data.</text>
</comment>
<dbReference type="Proteomes" id="UP001283361">
    <property type="component" value="Unassembled WGS sequence"/>
</dbReference>
<evidence type="ECO:0000313" key="2">
    <source>
        <dbReference type="Proteomes" id="UP001283361"/>
    </source>
</evidence>
<evidence type="ECO:0008006" key="3">
    <source>
        <dbReference type="Google" id="ProtNLM"/>
    </source>
</evidence>
<dbReference type="PANTHER" id="PTHR47027">
    <property type="entry name" value="REVERSE TRANSCRIPTASE DOMAIN-CONTAINING PROTEIN"/>
    <property type="match status" value="1"/>
</dbReference>
<gene>
    <name evidence="1" type="ORF">RRG08_029727</name>
</gene>
<evidence type="ECO:0000313" key="1">
    <source>
        <dbReference type="EMBL" id="KAK3780034.1"/>
    </source>
</evidence>
<keyword evidence="2" id="KW-1185">Reference proteome</keyword>
<organism evidence="1 2">
    <name type="scientific">Elysia crispata</name>
    <name type="common">lettuce slug</name>
    <dbReference type="NCBI Taxonomy" id="231223"/>
    <lineage>
        <taxon>Eukaryota</taxon>
        <taxon>Metazoa</taxon>
        <taxon>Spiralia</taxon>
        <taxon>Lophotrochozoa</taxon>
        <taxon>Mollusca</taxon>
        <taxon>Gastropoda</taxon>
        <taxon>Heterobranchia</taxon>
        <taxon>Euthyneura</taxon>
        <taxon>Panpulmonata</taxon>
        <taxon>Sacoglossa</taxon>
        <taxon>Placobranchoidea</taxon>
        <taxon>Plakobranchidae</taxon>
        <taxon>Elysia</taxon>
    </lineage>
</organism>